<accession>A0A1S1LVU6</accession>
<reference evidence="2 3" key="1">
    <citation type="submission" date="2016-10" db="EMBL/GenBank/DDBJ databases">
        <title>Evaluation of Human, Veterinary and Environmental Mycobacterium chelonae Isolates by Core Genome Phylogenomic Analysis, Targeted Gene Comparison, and Anti-microbial Susceptibility Patterns: A Tale of Mistaken Identities.</title>
        <authorList>
            <person name="Fogelson S.B."/>
            <person name="Camus A.C."/>
            <person name="Lorenz W."/>
            <person name="Vasireddy R."/>
            <person name="Vasireddy S."/>
            <person name="Smith T."/>
            <person name="Brown-Elliott B.A."/>
            <person name="Wallace R.J.Jr."/>
            <person name="Hasan N.A."/>
            <person name="Reischl U."/>
            <person name="Sanchez S."/>
        </authorList>
    </citation>
    <scope>NUCLEOTIDE SEQUENCE [LARGE SCALE GENOMIC DNA]</scope>
    <source>
        <strain evidence="2 3">15515</strain>
    </source>
</reference>
<name>A0A1S1LVU6_MYCCH</name>
<gene>
    <name evidence="2" type="ORF">BKG82_01565</name>
</gene>
<proteinExistence type="predicted"/>
<dbReference type="EMBL" id="MLIQ01000006">
    <property type="protein sequence ID" value="OHU60803.1"/>
    <property type="molecule type" value="Genomic_DNA"/>
</dbReference>
<dbReference type="Pfam" id="PF11575">
    <property type="entry name" value="FhuF_C"/>
    <property type="match status" value="1"/>
</dbReference>
<dbReference type="InterPro" id="IPR024726">
    <property type="entry name" value="FhuF_C"/>
</dbReference>
<organism evidence="2 3">
    <name type="scientific">Mycobacteroides chelonae</name>
    <name type="common">Mycobacterium chelonae</name>
    <dbReference type="NCBI Taxonomy" id="1774"/>
    <lineage>
        <taxon>Bacteria</taxon>
        <taxon>Bacillati</taxon>
        <taxon>Actinomycetota</taxon>
        <taxon>Actinomycetes</taxon>
        <taxon>Mycobacteriales</taxon>
        <taxon>Mycobacteriaceae</taxon>
        <taxon>Mycobacteroides</taxon>
    </lineage>
</organism>
<evidence type="ECO:0000313" key="3">
    <source>
        <dbReference type="Proteomes" id="UP000180043"/>
    </source>
</evidence>
<dbReference type="AlphaFoldDB" id="A0A1S1LVU6"/>
<feature type="domain" description="Ferric siderophore reductase C-terminal" evidence="1">
    <location>
        <begin position="201"/>
        <end position="223"/>
    </location>
</feature>
<dbReference type="Proteomes" id="UP000180043">
    <property type="component" value="Unassembled WGS sequence"/>
</dbReference>
<comment type="caution">
    <text evidence="2">The sequence shown here is derived from an EMBL/GenBank/DDBJ whole genome shotgun (WGS) entry which is preliminary data.</text>
</comment>
<dbReference type="RefSeq" id="WP_057967766.1">
    <property type="nucleotide sequence ID" value="NZ_MLII01000034.1"/>
</dbReference>
<dbReference type="GO" id="GO:0051537">
    <property type="term" value="F:2 iron, 2 sulfur cluster binding"/>
    <property type="evidence" value="ECO:0007669"/>
    <property type="project" value="InterPro"/>
</dbReference>
<sequence length="224" mass="23932">MSAFEVSAFGPFFAVETHDTGDAPIPPWRPVAELTDGSHALAGRIERVRSNLAARIAVSPADIDPRVAGSVAHLGLVARILAPTVAAAACDEPRISQQPHELWWQDELGGPFPLSVVMRMGEDSAITGSVVESITEGVMEHAGVSDRVLWGNVGSAVNSAARLIASSRPELTDAAREVADSYLRDRRIDDGTQRAGPDFRRRSCCLIYQLTDDRSAVCGDCVLG</sequence>
<evidence type="ECO:0000259" key="1">
    <source>
        <dbReference type="Pfam" id="PF11575"/>
    </source>
</evidence>
<protein>
    <recommendedName>
        <fullName evidence="1">Ferric siderophore reductase C-terminal domain-containing protein</fullName>
    </recommendedName>
</protein>
<evidence type="ECO:0000313" key="2">
    <source>
        <dbReference type="EMBL" id="OHU60803.1"/>
    </source>
</evidence>